<dbReference type="AlphaFoldDB" id="A0A197K2X4"/>
<keyword evidence="2" id="KW-1185">Reference proteome</keyword>
<dbReference type="OrthoDB" id="2434292at2759"/>
<dbReference type="EMBL" id="KV442027">
    <property type="protein sequence ID" value="OAQ31987.1"/>
    <property type="molecule type" value="Genomic_DNA"/>
</dbReference>
<sequence length="139" mass="15719">MEELSLGVHCETDQLCCLFPNLFQQTLCLEMMLESGLDLMGGLKQLRILNVSRMAHRIGVTELQWMRTQWPRLHTVLGLLRVANSSHSKVSTGMPISTNMSMMLTATATEEKESNEEAKESEKRVLEWVKGNFSSLAFT</sequence>
<organism evidence="1 2">
    <name type="scientific">Linnemannia elongata AG-77</name>
    <dbReference type="NCBI Taxonomy" id="1314771"/>
    <lineage>
        <taxon>Eukaryota</taxon>
        <taxon>Fungi</taxon>
        <taxon>Fungi incertae sedis</taxon>
        <taxon>Mucoromycota</taxon>
        <taxon>Mortierellomycotina</taxon>
        <taxon>Mortierellomycetes</taxon>
        <taxon>Mortierellales</taxon>
        <taxon>Mortierellaceae</taxon>
        <taxon>Linnemannia</taxon>
    </lineage>
</organism>
<accession>A0A197K2X4</accession>
<name>A0A197K2X4_9FUNG</name>
<protein>
    <submittedName>
        <fullName evidence="1">Uncharacterized protein</fullName>
    </submittedName>
</protein>
<dbReference type="Proteomes" id="UP000078512">
    <property type="component" value="Unassembled WGS sequence"/>
</dbReference>
<reference evidence="1 2" key="1">
    <citation type="submission" date="2016-05" db="EMBL/GenBank/DDBJ databases">
        <title>Genome sequencing reveals origins of a unique bacterial endosymbiosis in the earliest lineages of terrestrial Fungi.</title>
        <authorList>
            <consortium name="DOE Joint Genome Institute"/>
            <person name="Uehling J."/>
            <person name="Gryganskyi A."/>
            <person name="Hameed K."/>
            <person name="Tschaplinski T."/>
            <person name="Misztal P."/>
            <person name="Wu S."/>
            <person name="Desiro A."/>
            <person name="Vande Pol N."/>
            <person name="Du Z.-Y."/>
            <person name="Zienkiewicz A."/>
            <person name="Zienkiewicz K."/>
            <person name="Morin E."/>
            <person name="Tisserant E."/>
            <person name="Splivallo R."/>
            <person name="Hainaut M."/>
            <person name="Henrissat B."/>
            <person name="Ohm R."/>
            <person name="Kuo A."/>
            <person name="Yan J."/>
            <person name="Lipzen A."/>
            <person name="Nolan M."/>
            <person name="Labutti K."/>
            <person name="Barry K."/>
            <person name="Goldstein A."/>
            <person name="Labbe J."/>
            <person name="Schadt C."/>
            <person name="Tuskan G."/>
            <person name="Grigoriev I."/>
            <person name="Martin F."/>
            <person name="Vilgalys R."/>
            <person name="Bonito G."/>
        </authorList>
    </citation>
    <scope>NUCLEOTIDE SEQUENCE [LARGE SCALE GENOMIC DNA]</scope>
    <source>
        <strain evidence="1 2">AG-77</strain>
    </source>
</reference>
<proteinExistence type="predicted"/>
<gene>
    <name evidence="1" type="ORF">K457DRAFT_135736</name>
</gene>
<evidence type="ECO:0000313" key="1">
    <source>
        <dbReference type="EMBL" id="OAQ31987.1"/>
    </source>
</evidence>
<evidence type="ECO:0000313" key="2">
    <source>
        <dbReference type="Proteomes" id="UP000078512"/>
    </source>
</evidence>